<dbReference type="FunFam" id="3.40.50.300:FF:000449">
    <property type="entry name" value="Probable ATP-dependent RNA helicase DDX41"/>
    <property type="match status" value="1"/>
</dbReference>
<keyword evidence="2" id="KW-0479">Metal-binding</keyword>
<evidence type="ECO:0000259" key="15">
    <source>
        <dbReference type="PROSITE" id="PS51194"/>
    </source>
</evidence>
<feature type="domain" description="DEAD-box RNA helicase Q" evidence="16">
    <location>
        <begin position="168"/>
        <end position="196"/>
    </location>
</feature>
<evidence type="ECO:0000256" key="5">
    <source>
        <dbReference type="ARBA" id="ARBA00022801"/>
    </source>
</evidence>
<dbReference type="PANTHER" id="PTHR47958">
    <property type="entry name" value="ATP-DEPENDENT RNA HELICASE DBP3"/>
    <property type="match status" value="1"/>
</dbReference>
<dbReference type="PROSITE" id="PS51194">
    <property type="entry name" value="HELICASE_CTER"/>
    <property type="match status" value="1"/>
</dbReference>
<reference evidence="17 18" key="1">
    <citation type="submission" date="2022-07" db="EMBL/GenBank/DDBJ databases">
        <title>Genome-wide signatures of adaptation to extreme environments.</title>
        <authorList>
            <person name="Cho C.H."/>
            <person name="Yoon H.S."/>
        </authorList>
    </citation>
    <scope>NUCLEOTIDE SEQUENCE [LARGE SCALE GENOMIC DNA]</scope>
    <source>
        <strain evidence="17 18">108.79 E11</strain>
    </source>
</reference>
<sequence>MMAQSSPQQQQQEEEEYVPVKRRRQQILQQAKQLLHNSGSQQVETRQLESSTGNGHNVADQSSLKTFVKEKTSLLDKVISTKDDKETQDSKVHQLAEEEAKIIEDWTDQRRALKAVGEIAKNIRYTEPIRTLWTPPRYLEQLSTDEWQALRQKYGVSVEGEDVPPMCFTFREMKFPKPIRTALKEMKVKLPTPIQMQGLPVALKGRDLIGIASTGSGKTLAFLLPLIMMAWEAERKLPLIPGEGPLGLIICPSRELAKQIYDNMECFVKHIQNYDGTVIRGILAIGGVSIREQLETMCQGVHVCVATPGRLHDLLKRKKLHLESCRFVCLDEADRLIDLGFEEDIRGIFDFFVSQRQSLMFSATMPKKIQSFARTALVNPILVNVGRAGAANINVIQEVEYVSQDAKIGRLLECLQKTAPPVLIFCENKNDVDDVHEYLLLKGVFAAAVHGGKEQEERQKAIEDFRSGRKDVLVATDIAAKGLDFPQVQHVINYDMPKDIEDYVHRIGRTGRRGKRGLATTFVNSTCNMSVLLDLKELLIEAKQKVAPFLENLDVHNFALEDVGGVRGCAYCGGLGHRITACPKLEAEKLRTMLGITGSAAQDRLLADRSGTRGYGGEW</sequence>
<dbReference type="EC" id="3.6.4.13" evidence="1"/>
<evidence type="ECO:0000256" key="2">
    <source>
        <dbReference type="ARBA" id="ARBA00022723"/>
    </source>
</evidence>
<comment type="caution">
    <text evidence="17">The sequence shown here is derived from an EMBL/GenBank/DDBJ whole genome shotgun (WGS) entry which is preliminary data.</text>
</comment>
<dbReference type="GO" id="GO:0005524">
    <property type="term" value="F:ATP binding"/>
    <property type="evidence" value="ECO:0007669"/>
    <property type="project" value="UniProtKB-KW"/>
</dbReference>
<evidence type="ECO:0000256" key="12">
    <source>
        <dbReference type="PROSITE-ProRule" id="PRU00552"/>
    </source>
</evidence>
<dbReference type="GO" id="GO:0003723">
    <property type="term" value="F:RNA binding"/>
    <property type="evidence" value="ECO:0007669"/>
    <property type="project" value="UniProtKB-KW"/>
</dbReference>
<dbReference type="GO" id="GO:0005737">
    <property type="term" value="C:cytoplasm"/>
    <property type="evidence" value="ECO:0007669"/>
    <property type="project" value="UniProtKB-ARBA"/>
</dbReference>
<name>A0AAV9II89_9RHOD</name>
<evidence type="ECO:0000256" key="9">
    <source>
        <dbReference type="ARBA" id="ARBA00022884"/>
    </source>
</evidence>
<protein>
    <recommendedName>
        <fullName evidence="1">RNA helicase</fullName>
        <ecNumber evidence="1">3.6.4.13</ecNumber>
    </recommendedName>
</protein>
<evidence type="ECO:0000256" key="10">
    <source>
        <dbReference type="ARBA" id="ARBA00023594"/>
    </source>
</evidence>
<dbReference type="SUPFAM" id="SSF52540">
    <property type="entry name" value="P-loop containing nucleoside triphosphate hydrolases"/>
    <property type="match status" value="1"/>
</dbReference>
<keyword evidence="9" id="KW-0694">RNA-binding</keyword>
<evidence type="ECO:0000256" key="3">
    <source>
        <dbReference type="ARBA" id="ARBA00022741"/>
    </source>
</evidence>
<proteinExistence type="inferred from homology"/>
<dbReference type="CDD" id="cd18787">
    <property type="entry name" value="SF2_C_DEAD"/>
    <property type="match status" value="1"/>
</dbReference>
<dbReference type="Pfam" id="PF00270">
    <property type="entry name" value="DEAD"/>
    <property type="match status" value="1"/>
</dbReference>
<evidence type="ECO:0000313" key="18">
    <source>
        <dbReference type="Proteomes" id="UP001300502"/>
    </source>
</evidence>
<dbReference type="InterPro" id="IPR011545">
    <property type="entry name" value="DEAD/DEAH_box_helicase_dom"/>
</dbReference>
<evidence type="ECO:0000256" key="6">
    <source>
        <dbReference type="ARBA" id="ARBA00022806"/>
    </source>
</evidence>
<keyword evidence="8" id="KW-0067">ATP-binding</keyword>
<dbReference type="Gene3D" id="3.40.50.300">
    <property type="entry name" value="P-loop containing nucleotide triphosphate hydrolases"/>
    <property type="match status" value="2"/>
</dbReference>
<keyword evidence="7" id="KW-0862">Zinc</keyword>
<dbReference type="GO" id="GO:0003724">
    <property type="term" value="F:RNA helicase activity"/>
    <property type="evidence" value="ECO:0007669"/>
    <property type="project" value="UniProtKB-EC"/>
</dbReference>
<accession>A0AAV9II89</accession>
<gene>
    <name evidence="17" type="ORF">GAYE_SCF34G4993</name>
</gene>
<keyword evidence="5" id="KW-0378">Hydrolase</keyword>
<dbReference type="InterPro" id="IPR027417">
    <property type="entry name" value="P-loop_NTPase"/>
</dbReference>
<keyword evidence="4" id="KW-0863">Zinc-finger</keyword>
<keyword evidence="18" id="KW-1185">Reference proteome</keyword>
<dbReference type="GO" id="GO:0005634">
    <property type="term" value="C:nucleus"/>
    <property type="evidence" value="ECO:0007669"/>
    <property type="project" value="UniProtKB-ARBA"/>
</dbReference>
<feature type="domain" description="Helicase C-terminal" evidence="15">
    <location>
        <begin position="407"/>
        <end position="554"/>
    </location>
</feature>
<dbReference type="InterPro" id="IPR001650">
    <property type="entry name" value="Helicase_C-like"/>
</dbReference>
<dbReference type="AlphaFoldDB" id="A0AAV9II89"/>
<evidence type="ECO:0000259" key="16">
    <source>
        <dbReference type="PROSITE" id="PS51195"/>
    </source>
</evidence>
<dbReference type="SMART" id="SM00490">
    <property type="entry name" value="HELICc"/>
    <property type="match status" value="1"/>
</dbReference>
<dbReference type="EMBL" id="JANCYU010000047">
    <property type="protein sequence ID" value="KAK4527072.1"/>
    <property type="molecule type" value="Genomic_DNA"/>
</dbReference>
<dbReference type="SMART" id="SM00487">
    <property type="entry name" value="DEXDc"/>
    <property type="match status" value="1"/>
</dbReference>
<dbReference type="FunFam" id="3.40.50.300:FF:000657">
    <property type="entry name" value="Probable ATP-dependent RNA helicase DDX41"/>
    <property type="match status" value="1"/>
</dbReference>
<evidence type="ECO:0000256" key="7">
    <source>
        <dbReference type="ARBA" id="ARBA00022833"/>
    </source>
</evidence>
<dbReference type="InterPro" id="IPR014001">
    <property type="entry name" value="Helicase_ATP-bd"/>
</dbReference>
<evidence type="ECO:0000256" key="13">
    <source>
        <dbReference type="SAM" id="MobiDB-lite"/>
    </source>
</evidence>
<dbReference type="PROSITE" id="PS51192">
    <property type="entry name" value="HELICASE_ATP_BIND_1"/>
    <property type="match status" value="1"/>
</dbReference>
<dbReference type="Proteomes" id="UP001300502">
    <property type="component" value="Unassembled WGS sequence"/>
</dbReference>
<feature type="short sequence motif" description="Q motif" evidence="12">
    <location>
        <begin position="168"/>
        <end position="196"/>
    </location>
</feature>
<feature type="domain" description="Helicase ATP-binding" evidence="14">
    <location>
        <begin position="199"/>
        <end position="383"/>
    </location>
</feature>
<organism evidence="17 18">
    <name type="scientific">Galdieria yellowstonensis</name>
    <dbReference type="NCBI Taxonomy" id="3028027"/>
    <lineage>
        <taxon>Eukaryota</taxon>
        <taxon>Rhodophyta</taxon>
        <taxon>Bangiophyceae</taxon>
        <taxon>Galdieriales</taxon>
        <taxon>Galdieriaceae</taxon>
        <taxon>Galdieria</taxon>
    </lineage>
</organism>
<dbReference type="Pfam" id="PF00271">
    <property type="entry name" value="Helicase_C"/>
    <property type="match status" value="1"/>
</dbReference>
<feature type="region of interest" description="Disordered" evidence="13">
    <location>
        <begin position="1"/>
        <end position="63"/>
    </location>
</feature>
<evidence type="ECO:0000259" key="14">
    <source>
        <dbReference type="PROSITE" id="PS51192"/>
    </source>
</evidence>
<evidence type="ECO:0000256" key="1">
    <source>
        <dbReference type="ARBA" id="ARBA00012552"/>
    </source>
</evidence>
<evidence type="ECO:0000256" key="11">
    <source>
        <dbReference type="ARBA" id="ARBA00047984"/>
    </source>
</evidence>
<evidence type="ECO:0000256" key="8">
    <source>
        <dbReference type="ARBA" id="ARBA00022840"/>
    </source>
</evidence>
<evidence type="ECO:0000313" key="17">
    <source>
        <dbReference type="EMBL" id="KAK4527072.1"/>
    </source>
</evidence>
<comment type="catalytic activity">
    <reaction evidence="11">
        <text>ATP + H2O = ADP + phosphate + H(+)</text>
        <dbReference type="Rhea" id="RHEA:13065"/>
        <dbReference type="ChEBI" id="CHEBI:15377"/>
        <dbReference type="ChEBI" id="CHEBI:15378"/>
        <dbReference type="ChEBI" id="CHEBI:30616"/>
        <dbReference type="ChEBI" id="CHEBI:43474"/>
        <dbReference type="ChEBI" id="CHEBI:456216"/>
        <dbReference type="EC" id="3.6.4.13"/>
    </reaction>
</comment>
<dbReference type="PROSITE" id="PS51195">
    <property type="entry name" value="Q_MOTIF"/>
    <property type="match status" value="1"/>
</dbReference>
<dbReference type="GO" id="GO:0016787">
    <property type="term" value="F:hydrolase activity"/>
    <property type="evidence" value="ECO:0007669"/>
    <property type="project" value="UniProtKB-KW"/>
</dbReference>
<keyword evidence="6" id="KW-0347">Helicase</keyword>
<dbReference type="InterPro" id="IPR014014">
    <property type="entry name" value="RNA_helicase_DEAD_Q_motif"/>
</dbReference>
<keyword evidence="3" id="KW-0547">Nucleotide-binding</keyword>
<comment type="similarity">
    <text evidence="10">Belongs to the DEAD box helicase family. DDX41 subfamily.</text>
</comment>
<dbReference type="GO" id="GO:0008270">
    <property type="term" value="F:zinc ion binding"/>
    <property type="evidence" value="ECO:0007669"/>
    <property type="project" value="UniProtKB-KW"/>
</dbReference>
<evidence type="ECO:0000256" key="4">
    <source>
        <dbReference type="ARBA" id="ARBA00022771"/>
    </source>
</evidence>
<feature type="compositionally biased region" description="Polar residues" evidence="13">
    <location>
        <begin position="26"/>
        <end position="63"/>
    </location>
</feature>